<evidence type="ECO:0000313" key="4">
    <source>
        <dbReference type="EMBL" id="CAB5009350.1"/>
    </source>
</evidence>
<gene>
    <name evidence="2" type="ORF">UFOPK2242_00227</name>
    <name evidence="3" type="ORF">UFOPK2925_00233</name>
    <name evidence="4" type="ORF">UFOPK4071_00634</name>
</gene>
<feature type="domain" description="Metallo-beta-lactamase" evidence="1">
    <location>
        <begin position="31"/>
        <end position="190"/>
    </location>
</feature>
<dbReference type="InterPro" id="IPR001279">
    <property type="entry name" value="Metallo-B-lactamas"/>
</dbReference>
<name>A0A6J6KDQ0_9ZZZZ</name>
<dbReference type="InterPro" id="IPR050662">
    <property type="entry name" value="Sec-metab_biosynth-thioest"/>
</dbReference>
<proteinExistence type="predicted"/>
<dbReference type="PANTHER" id="PTHR23131">
    <property type="entry name" value="ENDORIBONUCLEASE LACTB2"/>
    <property type="match status" value="1"/>
</dbReference>
<dbReference type="Gene3D" id="3.60.15.10">
    <property type="entry name" value="Ribonuclease Z/Hydroxyacylglutathione hydrolase-like"/>
    <property type="match status" value="1"/>
</dbReference>
<dbReference type="EMBL" id="CAFBPF010000063">
    <property type="protein sequence ID" value="CAB5009350.1"/>
    <property type="molecule type" value="Genomic_DNA"/>
</dbReference>
<evidence type="ECO:0000313" key="2">
    <source>
        <dbReference type="EMBL" id="CAB4647930.1"/>
    </source>
</evidence>
<protein>
    <submittedName>
        <fullName evidence="2">Unannotated protein</fullName>
    </submittedName>
</protein>
<dbReference type="InterPro" id="IPR036866">
    <property type="entry name" value="RibonucZ/Hydroxyglut_hydro"/>
</dbReference>
<dbReference type="SUPFAM" id="SSF56281">
    <property type="entry name" value="Metallo-hydrolase/oxidoreductase"/>
    <property type="match status" value="1"/>
</dbReference>
<dbReference type="EMBL" id="CAEZZU010000016">
    <property type="protein sequence ID" value="CAB4770333.1"/>
    <property type="molecule type" value="Genomic_DNA"/>
</dbReference>
<dbReference type="SMART" id="SM00849">
    <property type="entry name" value="Lactamase_B"/>
    <property type="match status" value="1"/>
</dbReference>
<organism evidence="2">
    <name type="scientific">freshwater metagenome</name>
    <dbReference type="NCBI Taxonomy" id="449393"/>
    <lineage>
        <taxon>unclassified sequences</taxon>
        <taxon>metagenomes</taxon>
        <taxon>ecological metagenomes</taxon>
    </lineage>
</organism>
<dbReference type="CDD" id="cd16278">
    <property type="entry name" value="metallo-hydrolase-like_MBL-fold"/>
    <property type="match status" value="1"/>
</dbReference>
<dbReference type="EMBL" id="CAEZWM010000013">
    <property type="protein sequence ID" value="CAB4647930.1"/>
    <property type="molecule type" value="Genomic_DNA"/>
</dbReference>
<dbReference type="InterPro" id="IPR041516">
    <property type="entry name" value="LACTB2_WH"/>
</dbReference>
<dbReference type="Gene3D" id="1.10.10.10">
    <property type="entry name" value="Winged helix-like DNA-binding domain superfamily/Winged helix DNA-binding domain"/>
    <property type="match status" value="1"/>
</dbReference>
<accession>A0A6J6KDQ0</accession>
<dbReference type="Pfam" id="PF00753">
    <property type="entry name" value="Lactamase_B"/>
    <property type="match status" value="1"/>
</dbReference>
<reference evidence="2" key="1">
    <citation type="submission" date="2020-05" db="EMBL/GenBank/DDBJ databases">
        <authorList>
            <person name="Chiriac C."/>
            <person name="Salcher M."/>
            <person name="Ghai R."/>
            <person name="Kavagutti S V."/>
        </authorList>
    </citation>
    <scope>NUCLEOTIDE SEQUENCE</scope>
</reference>
<evidence type="ECO:0000313" key="3">
    <source>
        <dbReference type="EMBL" id="CAB4770333.1"/>
    </source>
</evidence>
<dbReference type="PANTHER" id="PTHR23131:SF0">
    <property type="entry name" value="ENDORIBONUCLEASE LACTB2"/>
    <property type="match status" value="1"/>
</dbReference>
<dbReference type="AlphaFoldDB" id="A0A6J6KDQ0"/>
<dbReference type="InterPro" id="IPR036388">
    <property type="entry name" value="WH-like_DNA-bd_sf"/>
</dbReference>
<sequence length="274" mass="29880">MARTTHTAPDVLSPYVRRVLAPNANYMTGPGTNTWLVGDSDICVIDPGPNDAKHIDSIIAAAGRRNIQSILLTHTHSDHAPGAALLAQKTGAPILAYPTRQRGVHLDGRLLDGAIVEGSGFSLVALHTPGHAPNHLCFWLEEDGALFTGDNILDGMWSVISPNRGGDMAEYIASLKRMRSIRAEWIAPGHGQRIEDPRFRINEYLQHRRKREKQILRCLGKGPSTIAGIVNELYSELAGPLRPVAGRQVHAHLLKLRNEGSVIGSSARTKWSLS</sequence>
<dbReference type="Pfam" id="PF17778">
    <property type="entry name" value="WHD_BLACT"/>
    <property type="match status" value="1"/>
</dbReference>
<evidence type="ECO:0000259" key="1">
    <source>
        <dbReference type="SMART" id="SM00849"/>
    </source>
</evidence>